<dbReference type="PANTHER" id="PTHR24015">
    <property type="entry name" value="OS07G0578800 PROTEIN-RELATED"/>
    <property type="match status" value="1"/>
</dbReference>
<accession>A0AAD8L540</accession>
<dbReference type="InterPro" id="IPR011990">
    <property type="entry name" value="TPR-like_helical_dom_sf"/>
</dbReference>
<dbReference type="Proteomes" id="UP001229421">
    <property type="component" value="Unassembled WGS sequence"/>
</dbReference>
<evidence type="ECO:0000256" key="1">
    <source>
        <dbReference type="ARBA" id="ARBA00022737"/>
    </source>
</evidence>
<feature type="repeat" description="PPR" evidence="4">
    <location>
        <begin position="166"/>
        <end position="200"/>
    </location>
</feature>
<feature type="repeat" description="PPR" evidence="4">
    <location>
        <begin position="65"/>
        <end position="99"/>
    </location>
</feature>
<proteinExistence type="predicted"/>
<reference evidence="5" key="1">
    <citation type="journal article" date="2023" name="bioRxiv">
        <title>Improved chromosome-level genome assembly for marigold (Tagetes erecta).</title>
        <authorList>
            <person name="Jiang F."/>
            <person name="Yuan L."/>
            <person name="Wang S."/>
            <person name="Wang H."/>
            <person name="Xu D."/>
            <person name="Wang A."/>
            <person name="Fan W."/>
        </authorList>
    </citation>
    <scope>NUCLEOTIDE SEQUENCE</scope>
    <source>
        <strain evidence="5">WSJ</strain>
        <tissue evidence="5">Leaf</tissue>
    </source>
</reference>
<feature type="repeat" description="PPR" evidence="4">
    <location>
        <begin position="468"/>
        <end position="502"/>
    </location>
</feature>
<dbReference type="Pfam" id="PF03514">
    <property type="entry name" value="GRAS"/>
    <property type="match status" value="1"/>
</dbReference>
<dbReference type="GO" id="GO:0009451">
    <property type="term" value="P:RNA modification"/>
    <property type="evidence" value="ECO:0007669"/>
    <property type="project" value="InterPro"/>
</dbReference>
<name>A0AAD8L540_TARER</name>
<dbReference type="Gene3D" id="1.25.40.10">
    <property type="entry name" value="Tetratricopeptide repeat domain"/>
    <property type="match status" value="5"/>
</dbReference>
<keyword evidence="2" id="KW-0805">Transcription regulation</keyword>
<dbReference type="NCBIfam" id="TIGR00756">
    <property type="entry name" value="PPR"/>
    <property type="match status" value="3"/>
</dbReference>
<dbReference type="InterPro" id="IPR005202">
    <property type="entry name" value="TF_GRAS"/>
</dbReference>
<dbReference type="SUPFAM" id="SSF48452">
    <property type="entry name" value="TPR-like"/>
    <property type="match status" value="2"/>
</dbReference>
<dbReference type="Pfam" id="PF13041">
    <property type="entry name" value="PPR_2"/>
    <property type="match status" value="3"/>
</dbReference>
<dbReference type="FunFam" id="1.25.40.10:FF:000073">
    <property type="entry name" value="Pentatricopeptide repeat-containing protein chloroplastic"/>
    <property type="match status" value="1"/>
</dbReference>
<organism evidence="5 6">
    <name type="scientific">Tagetes erecta</name>
    <name type="common">African marigold</name>
    <dbReference type="NCBI Taxonomy" id="13708"/>
    <lineage>
        <taxon>Eukaryota</taxon>
        <taxon>Viridiplantae</taxon>
        <taxon>Streptophyta</taxon>
        <taxon>Embryophyta</taxon>
        <taxon>Tracheophyta</taxon>
        <taxon>Spermatophyta</taxon>
        <taxon>Magnoliopsida</taxon>
        <taxon>eudicotyledons</taxon>
        <taxon>Gunneridae</taxon>
        <taxon>Pentapetalae</taxon>
        <taxon>asterids</taxon>
        <taxon>campanulids</taxon>
        <taxon>Asterales</taxon>
        <taxon>Asteraceae</taxon>
        <taxon>Asteroideae</taxon>
        <taxon>Heliantheae alliance</taxon>
        <taxon>Tageteae</taxon>
        <taxon>Tagetes</taxon>
    </lineage>
</organism>
<dbReference type="PROSITE" id="PS51375">
    <property type="entry name" value="PPR"/>
    <property type="match status" value="5"/>
</dbReference>
<dbReference type="InterPro" id="IPR046848">
    <property type="entry name" value="E_motif"/>
</dbReference>
<dbReference type="InterPro" id="IPR046960">
    <property type="entry name" value="PPR_At4g14850-like_plant"/>
</dbReference>
<keyword evidence="3" id="KW-0804">Transcription</keyword>
<dbReference type="InterPro" id="IPR002885">
    <property type="entry name" value="PPR_rpt"/>
</dbReference>
<sequence length="933" mass="104559">MNFIQLLRSFTNTTLAPKGRAVHAMLITSGITPDVYIHNHLLTMYLKTNRLQDARQVFDKMPQRNLISWTTLISSYSQMGMTNEALQCFRMMVDNGFVPNCYTYVSALSCCASLRVLRTGKEIHGRILKFEEKLNSFMENSLVNFYGKCGMLKSALSVFDSILDPNEVSWTSLVSCACQCGENLEGLKIFVRSHEAGVKVNEFACASVLGACAALENIELGMQAHSYAVKSGTRMDQFVVTGLVNLYAKCGCLDSAQWAFSEVKNPHLTAWTALIGGYVQQGKSKEAVHLFVRLHASGDNKPNERTFATLFGAFIDSNEIGKQLHSLIVKFGYISFTVIGNSVMDFYFKCNHITEALNAFNEMNEHDVVTWNTLISGHMNVGLYEKAVEFLREMLSKGFELNLYSCSSILNICGDLPAIEWGKQTHCCIIKLQFDENVVVGSALIDMYAKCGRLSNARVVFDNFSFKNIVSWNTMLVGYAHHGHGEQALKIYNTMLDHGVKPNDITFIGVLSACGHSGLLQDGLYHFSSMMKDYGITPRTDHLACMVNLFSRKGLTKLAYEFIHNFPAKPDKVVWRCLLSGCKKNKDFDMGKYAAEKILSIDPDDVSAHIMLSNIYAESKNWNDIAKIRKLMKEKVLKKDTGYSWIELMNRTYLFSSGHDAGFEGNQAFDLLTGLTEQLFDEGYVPDAARACSCESLVGEKIILCAGLLESIANAMLYGFVWASWAPYLSASSGVIFILVKPATYAVISKGSRSTNQLCSSNLFREALFHFSAFFDMLETNVARDRPERMLLETDVFGREVLNVIALIRGCDDPQWFWDVDLEVLATMVMLGGGGVKETMSCDSFQMEMTFMPLLNLIELKFHDNDLNTTVTLLGLQIQRPQHLHLLHFIFSAATFSVIIHHCNLYLPSSGMYEQSMLFQSICICIYISPDLI</sequence>
<dbReference type="Pfam" id="PF20431">
    <property type="entry name" value="E_motif"/>
    <property type="match status" value="1"/>
</dbReference>
<evidence type="ECO:0000313" key="6">
    <source>
        <dbReference type="Proteomes" id="UP001229421"/>
    </source>
</evidence>
<dbReference type="FunFam" id="1.25.40.10:FF:000090">
    <property type="entry name" value="Pentatricopeptide repeat-containing protein, chloroplastic"/>
    <property type="match status" value="1"/>
</dbReference>
<comment type="caution">
    <text evidence="5">The sequence shown here is derived from an EMBL/GenBank/DDBJ whole genome shotgun (WGS) entry which is preliminary data.</text>
</comment>
<evidence type="ECO:0000256" key="4">
    <source>
        <dbReference type="PROSITE-ProRule" id="PRU00708"/>
    </source>
</evidence>
<feature type="repeat" description="PPR" evidence="4">
    <location>
        <begin position="34"/>
        <end position="64"/>
    </location>
</feature>
<keyword evidence="6" id="KW-1185">Reference proteome</keyword>
<keyword evidence="1" id="KW-0677">Repeat</keyword>
<evidence type="ECO:0000313" key="5">
    <source>
        <dbReference type="EMBL" id="KAK1431425.1"/>
    </source>
</evidence>
<evidence type="ECO:0000256" key="3">
    <source>
        <dbReference type="ARBA" id="ARBA00023163"/>
    </source>
</evidence>
<dbReference type="AlphaFoldDB" id="A0AAD8L540"/>
<evidence type="ECO:0008006" key="7">
    <source>
        <dbReference type="Google" id="ProtNLM"/>
    </source>
</evidence>
<protein>
    <recommendedName>
        <fullName evidence="7">Pentatricopeptide repeat-containing protein</fullName>
    </recommendedName>
</protein>
<dbReference type="EMBL" id="JAUHHV010000002">
    <property type="protein sequence ID" value="KAK1431425.1"/>
    <property type="molecule type" value="Genomic_DNA"/>
</dbReference>
<dbReference type="PANTHER" id="PTHR24015:SF1885">
    <property type="entry name" value="PENTACOTRIPEPTIDE-REPEAT REGION OF PRORP DOMAIN-CONTAINING PROTEIN"/>
    <property type="match status" value="1"/>
</dbReference>
<evidence type="ECO:0000256" key="2">
    <source>
        <dbReference type="ARBA" id="ARBA00023015"/>
    </source>
</evidence>
<dbReference type="Pfam" id="PF13812">
    <property type="entry name" value="PPR_3"/>
    <property type="match status" value="1"/>
</dbReference>
<dbReference type="Pfam" id="PF01535">
    <property type="entry name" value="PPR"/>
    <property type="match status" value="4"/>
</dbReference>
<gene>
    <name evidence="5" type="ORF">QVD17_07884</name>
</gene>
<dbReference type="GO" id="GO:0003729">
    <property type="term" value="F:mRNA binding"/>
    <property type="evidence" value="ECO:0007669"/>
    <property type="project" value="UniProtKB-ARBA"/>
</dbReference>
<feature type="repeat" description="PPR" evidence="4">
    <location>
        <begin position="367"/>
        <end position="401"/>
    </location>
</feature>